<gene>
    <name evidence="1" type="ORF">Sangu_1506100</name>
</gene>
<reference evidence="1" key="2">
    <citation type="journal article" date="2024" name="Plant">
        <title>Genomic evolution and insights into agronomic trait innovations of Sesamum species.</title>
        <authorList>
            <person name="Miao H."/>
            <person name="Wang L."/>
            <person name="Qu L."/>
            <person name="Liu H."/>
            <person name="Sun Y."/>
            <person name="Le M."/>
            <person name="Wang Q."/>
            <person name="Wei S."/>
            <person name="Zheng Y."/>
            <person name="Lin W."/>
            <person name="Duan Y."/>
            <person name="Cao H."/>
            <person name="Xiong S."/>
            <person name="Wang X."/>
            <person name="Wei L."/>
            <person name="Li C."/>
            <person name="Ma Q."/>
            <person name="Ju M."/>
            <person name="Zhao R."/>
            <person name="Li G."/>
            <person name="Mu C."/>
            <person name="Tian Q."/>
            <person name="Mei H."/>
            <person name="Zhang T."/>
            <person name="Gao T."/>
            <person name="Zhang H."/>
        </authorList>
    </citation>
    <scope>NUCLEOTIDE SEQUENCE</scope>
    <source>
        <strain evidence="1">G01</strain>
    </source>
</reference>
<organism evidence="1">
    <name type="scientific">Sesamum angustifolium</name>
    <dbReference type="NCBI Taxonomy" id="2727405"/>
    <lineage>
        <taxon>Eukaryota</taxon>
        <taxon>Viridiplantae</taxon>
        <taxon>Streptophyta</taxon>
        <taxon>Embryophyta</taxon>
        <taxon>Tracheophyta</taxon>
        <taxon>Spermatophyta</taxon>
        <taxon>Magnoliopsida</taxon>
        <taxon>eudicotyledons</taxon>
        <taxon>Gunneridae</taxon>
        <taxon>Pentapetalae</taxon>
        <taxon>asterids</taxon>
        <taxon>lamiids</taxon>
        <taxon>Lamiales</taxon>
        <taxon>Pedaliaceae</taxon>
        <taxon>Sesamum</taxon>
    </lineage>
</organism>
<comment type="caution">
    <text evidence="1">The sequence shown here is derived from an EMBL/GenBank/DDBJ whole genome shotgun (WGS) entry which is preliminary data.</text>
</comment>
<accession>A0AAW2MQ57</accession>
<dbReference type="InterPro" id="IPR027443">
    <property type="entry name" value="IPNS-like_sf"/>
</dbReference>
<reference evidence="1" key="1">
    <citation type="submission" date="2020-06" db="EMBL/GenBank/DDBJ databases">
        <authorList>
            <person name="Li T."/>
            <person name="Hu X."/>
            <person name="Zhang T."/>
            <person name="Song X."/>
            <person name="Zhang H."/>
            <person name="Dai N."/>
            <person name="Sheng W."/>
            <person name="Hou X."/>
            <person name="Wei L."/>
        </authorList>
    </citation>
    <scope>NUCLEOTIDE SEQUENCE</scope>
    <source>
        <strain evidence="1">G01</strain>
        <tissue evidence="1">Leaf</tissue>
    </source>
</reference>
<dbReference type="SUPFAM" id="SSF51197">
    <property type="entry name" value="Clavaminate synthase-like"/>
    <property type="match status" value="1"/>
</dbReference>
<dbReference type="Gene3D" id="2.60.120.330">
    <property type="entry name" value="B-lactam Antibiotic, Isopenicillin N Synthase, Chain"/>
    <property type="match status" value="1"/>
</dbReference>
<name>A0AAW2MQ57_9LAMI</name>
<sequence>MAAVYDRMKEVKEFDESKIGVKAIKGFHEQPQELKAAHYVRDEHGGVTFSSNHDLLRSQAATWHDYISVWLAAAAVAPPADRIPAMYRSELAAWDKHAVELGEIVAGLLSEGLGLDPKRLKELSLFETRIFWRDVLPILSATRLDGGPFGSYRPGSADNFVAKSSLGFASDAWRKMGGREASPRWIDLQHWRLSGDCVQWGVQKCAAPGAGKLA</sequence>
<evidence type="ECO:0000313" key="1">
    <source>
        <dbReference type="EMBL" id="KAL0333499.1"/>
    </source>
</evidence>
<dbReference type="AlphaFoldDB" id="A0AAW2MQ57"/>
<dbReference type="EMBL" id="JACGWK010000009">
    <property type="protein sequence ID" value="KAL0333499.1"/>
    <property type="molecule type" value="Genomic_DNA"/>
</dbReference>
<proteinExistence type="predicted"/>
<protein>
    <submittedName>
        <fullName evidence="1">Uncharacterized protein</fullName>
    </submittedName>
</protein>